<accession>A0AAQ3PR27</accession>
<protein>
    <submittedName>
        <fullName evidence="2">Uncharacterized protein</fullName>
    </submittedName>
</protein>
<organism evidence="2 3">
    <name type="scientific">Paspalum notatum var. saurae</name>
    <dbReference type="NCBI Taxonomy" id="547442"/>
    <lineage>
        <taxon>Eukaryota</taxon>
        <taxon>Viridiplantae</taxon>
        <taxon>Streptophyta</taxon>
        <taxon>Embryophyta</taxon>
        <taxon>Tracheophyta</taxon>
        <taxon>Spermatophyta</taxon>
        <taxon>Magnoliopsida</taxon>
        <taxon>Liliopsida</taxon>
        <taxon>Poales</taxon>
        <taxon>Poaceae</taxon>
        <taxon>PACMAD clade</taxon>
        <taxon>Panicoideae</taxon>
        <taxon>Andropogonodae</taxon>
        <taxon>Paspaleae</taxon>
        <taxon>Paspalinae</taxon>
        <taxon>Paspalum</taxon>
    </lineage>
</organism>
<dbReference type="AlphaFoldDB" id="A0AAQ3PR27"/>
<feature type="transmembrane region" description="Helical" evidence="1">
    <location>
        <begin position="15"/>
        <end position="33"/>
    </location>
</feature>
<name>A0AAQ3PR27_PASNO</name>
<keyword evidence="3" id="KW-1185">Reference proteome</keyword>
<evidence type="ECO:0000256" key="1">
    <source>
        <dbReference type="SAM" id="Phobius"/>
    </source>
</evidence>
<sequence>MVSGMLLDWMEALELTHAAISMVPPLLMEVLGLQMMCRTQQRRNLGTLILLKSLQARILITAGSTVTEPAVDAFVGKQYAGRAKSPE</sequence>
<proteinExistence type="predicted"/>
<dbReference type="Proteomes" id="UP001341281">
    <property type="component" value="Chromosome 01"/>
</dbReference>
<keyword evidence="1" id="KW-0472">Membrane</keyword>
<dbReference type="EMBL" id="CP144745">
    <property type="protein sequence ID" value="WVZ54084.1"/>
    <property type="molecule type" value="Genomic_DNA"/>
</dbReference>
<keyword evidence="1" id="KW-1133">Transmembrane helix</keyword>
<evidence type="ECO:0000313" key="2">
    <source>
        <dbReference type="EMBL" id="WVZ54084.1"/>
    </source>
</evidence>
<reference evidence="2 3" key="1">
    <citation type="submission" date="2024-02" db="EMBL/GenBank/DDBJ databases">
        <title>High-quality chromosome-scale genome assembly of Pensacola bahiagrass (Paspalum notatum Flugge var. saurae).</title>
        <authorList>
            <person name="Vega J.M."/>
            <person name="Podio M."/>
            <person name="Orjuela J."/>
            <person name="Siena L.A."/>
            <person name="Pessino S.C."/>
            <person name="Combes M.C."/>
            <person name="Mariac C."/>
            <person name="Albertini E."/>
            <person name="Pupilli F."/>
            <person name="Ortiz J.P.A."/>
            <person name="Leblanc O."/>
        </authorList>
    </citation>
    <scope>NUCLEOTIDE SEQUENCE [LARGE SCALE GENOMIC DNA]</scope>
    <source>
        <strain evidence="2">R1</strain>
        <tissue evidence="2">Leaf</tissue>
    </source>
</reference>
<gene>
    <name evidence="2" type="ORF">U9M48_004948</name>
</gene>
<evidence type="ECO:0000313" key="3">
    <source>
        <dbReference type="Proteomes" id="UP001341281"/>
    </source>
</evidence>
<keyword evidence="1" id="KW-0812">Transmembrane</keyword>